<dbReference type="Proteomes" id="UP001589814">
    <property type="component" value="Unassembled WGS sequence"/>
</dbReference>
<comment type="caution">
    <text evidence="1">The sequence shown here is derived from an EMBL/GenBank/DDBJ whole genome shotgun (WGS) entry which is preliminary data.</text>
</comment>
<dbReference type="GO" id="GO:0003746">
    <property type="term" value="F:translation elongation factor activity"/>
    <property type="evidence" value="ECO:0007669"/>
    <property type="project" value="UniProtKB-KW"/>
</dbReference>
<keyword evidence="1" id="KW-0648">Protein biosynthesis</keyword>
<gene>
    <name evidence="1" type="ORF">ACFFHW_09495</name>
</gene>
<keyword evidence="2" id="KW-1185">Reference proteome</keyword>
<protein>
    <submittedName>
        <fullName evidence="1">Elongation factor P hydroxylase</fullName>
    </submittedName>
</protein>
<evidence type="ECO:0000313" key="2">
    <source>
        <dbReference type="Proteomes" id="UP001589814"/>
    </source>
</evidence>
<proteinExistence type="predicted"/>
<name>A0ABV6G3W8_9GAMM</name>
<evidence type="ECO:0000313" key="1">
    <source>
        <dbReference type="EMBL" id="MFC0268213.1"/>
    </source>
</evidence>
<keyword evidence="1" id="KW-0251">Elongation factor</keyword>
<dbReference type="InterPro" id="IPR007411">
    <property type="entry name" value="EpmC"/>
</dbReference>
<organism evidence="1 2">
    <name type="scientific">Kushneria aurantia</name>
    <dbReference type="NCBI Taxonomy" id="504092"/>
    <lineage>
        <taxon>Bacteria</taxon>
        <taxon>Pseudomonadati</taxon>
        <taxon>Pseudomonadota</taxon>
        <taxon>Gammaproteobacteria</taxon>
        <taxon>Oceanospirillales</taxon>
        <taxon>Halomonadaceae</taxon>
        <taxon>Kushneria</taxon>
    </lineage>
</organism>
<sequence length="196" mass="21839">MSEPLQEEDRRVECLIVLFDMIFADSFNTRLVRGADEPLYLPAGEDRPCHQVIFAHGFFASALHEISHWCIAGVERRRLEDYGYWYRPDGRDEAAQLAFETAEIAPQAIEKALTQACGRTFNVSIDNLDGSAEVDRHAFAARVEARRQGYIEAGFPPRAAALLPALKAVFVEAGSVERAACRARALLDERTASVAR</sequence>
<dbReference type="RefSeq" id="WP_019951796.1">
    <property type="nucleotide sequence ID" value="NZ_JBHLVX010000040.1"/>
</dbReference>
<reference evidence="1 2" key="1">
    <citation type="submission" date="2024-09" db="EMBL/GenBank/DDBJ databases">
        <authorList>
            <person name="Sun Q."/>
            <person name="Mori K."/>
        </authorList>
    </citation>
    <scope>NUCLEOTIDE SEQUENCE [LARGE SCALE GENOMIC DNA]</scope>
    <source>
        <strain evidence="1 2">CCM 7415</strain>
    </source>
</reference>
<accession>A0ABV6G3W8</accession>
<dbReference type="Pfam" id="PF04315">
    <property type="entry name" value="EpmC"/>
    <property type="match status" value="1"/>
</dbReference>
<dbReference type="EMBL" id="JBHLVX010000040">
    <property type="protein sequence ID" value="MFC0268213.1"/>
    <property type="molecule type" value="Genomic_DNA"/>
</dbReference>